<comment type="caution">
    <text evidence="1">The sequence shown here is derived from an EMBL/GenBank/DDBJ whole genome shotgun (WGS) entry which is preliminary data.</text>
</comment>
<dbReference type="AlphaFoldDB" id="A0A8H7SZG4"/>
<evidence type="ECO:0000313" key="1">
    <source>
        <dbReference type="EMBL" id="KAG2237166.1"/>
    </source>
</evidence>
<organism evidence="1 2">
    <name type="scientific">Thamnidium elegans</name>
    <dbReference type="NCBI Taxonomy" id="101142"/>
    <lineage>
        <taxon>Eukaryota</taxon>
        <taxon>Fungi</taxon>
        <taxon>Fungi incertae sedis</taxon>
        <taxon>Mucoromycota</taxon>
        <taxon>Mucoromycotina</taxon>
        <taxon>Mucoromycetes</taxon>
        <taxon>Mucorales</taxon>
        <taxon>Mucorineae</taxon>
        <taxon>Mucoraceae</taxon>
        <taxon>Thamnidium</taxon>
    </lineage>
</organism>
<reference evidence="1" key="1">
    <citation type="submission" date="2021-01" db="EMBL/GenBank/DDBJ databases">
        <title>Metabolic potential, ecology and presence of endohyphal bacteria is reflected in genomic diversity of Mucoromycotina.</title>
        <authorList>
            <person name="Muszewska A."/>
            <person name="Okrasinska A."/>
            <person name="Steczkiewicz K."/>
            <person name="Drgas O."/>
            <person name="Orlowska M."/>
            <person name="Perlinska-Lenart U."/>
            <person name="Aleksandrzak-Piekarczyk T."/>
            <person name="Szatraj K."/>
            <person name="Zielenkiewicz U."/>
            <person name="Pilsyk S."/>
            <person name="Malc E."/>
            <person name="Mieczkowski P."/>
            <person name="Kruszewska J.S."/>
            <person name="Biernat P."/>
            <person name="Pawlowska J."/>
        </authorList>
    </citation>
    <scope>NUCLEOTIDE SEQUENCE</scope>
    <source>
        <strain evidence="1">WA0000018081</strain>
    </source>
</reference>
<dbReference type="Proteomes" id="UP000613177">
    <property type="component" value="Unassembled WGS sequence"/>
</dbReference>
<proteinExistence type="predicted"/>
<dbReference type="EMBL" id="JAEPRE010000009">
    <property type="protein sequence ID" value="KAG2237166.1"/>
    <property type="molecule type" value="Genomic_DNA"/>
</dbReference>
<keyword evidence="2" id="KW-1185">Reference proteome</keyword>
<protein>
    <submittedName>
        <fullName evidence="1">Uncharacterized protein</fullName>
    </submittedName>
</protein>
<sequence>MGRTEFCITAISTSTRFLNEGGNSLEKEACITYDKQKMNVLSWGDEDFESDSENDVHIDKFKERLYQVFKKGEDNWNQDDMFLLKAVSDFMRLLMKELIEESDERIKDVEELHHIFIIPSEWEEEMREVLLRPLFVQADLISKDDHKDRLLFCSELECICYSMKDLNEDGFYLERGKNTIVCRLSPIERNEILIKLDLVSTVNSIFDFPDAIIYPKVVRSNFLSLTIDNITDGIKAFIETELPFDIQEEIIQIIKNVSSANILSDMDEKDKAILLKQPLITDTSKWELNKHQEIFMGSICIFNICAKIGESMFNNVKDLLLNDFVKEYNIMTYYDEYSSEMYPDDNILNWSQYMLEYNRISFNAKNVTHKGDWFRRSEYQDIAIGALRYVLDVIRNSDINSKPRILPVQNRISSSSIFLNSKPEAMMNIDITAKSTSLSFSLLDENGFVKEIWDHDYFLTDKTLRSLDSFLSFLEITTLHVKYSHAEDLLVSTQQQIYIKTFTLLYMTYIKYIIAGKLSTIVDPNMNIQIGYAVSIEKVVLSRLFGTEEGLKDVIYASGLIQRDDSFKKLRIISQGKKLLPLIQQSLELKFPLKSFFIVARFYEDYVQLTLNQIVTEFSLDDDQEVIIITDKIIHIPNIYDSLCLNMWNNIAEDSSLIQLCDTHRGINDNDLLEIFTLENHAEFTNNFKQYISENNLSQSTNDELIVQLSISCNCKVCLTVNDIIEISFQPVLQNITSLLSASLINKEFFGKYWNIKYVFQLIHFNYNTQLQDAVIKMLKEITEDITTEQEVDTPHYVIPKILDQRLRPVLQQRTFLYKEFQVGALHHVYSDSYAVKFNKAGGDTHLTYKSNWSDTKIISIDKETGFLLFKKGDEIDDFQTNRIYYLNSKDQFVRITLCIEYYKLKTLDGLKSDGTIGLENISEKIPGPGLYTSENNFKVGQDMSVMVSIAYEADASSLSITAKFSGEAAEDQVKEHAQPMTLDRF</sequence>
<evidence type="ECO:0000313" key="2">
    <source>
        <dbReference type="Proteomes" id="UP000613177"/>
    </source>
</evidence>
<gene>
    <name evidence="1" type="ORF">INT48_004668</name>
</gene>
<accession>A0A8H7SZG4</accession>
<name>A0A8H7SZG4_9FUNG</name>